<dbReference type="PRINTS" id="PR00019">
    <property type="entry name" value="LEURICHRPT"/>
</dbReference>
<dbReference type="InterPro" id="IPR017441">
    <property type="entry name" value="Protein_kinase_ATP_BS"/>
</dbReference>
<feature type="binding site" evidence="16">
    <location>
        <position position="701"/>
    </location>
    <ligand>
        <name>ATP</name>
        <dbReference type="ChEBI" id="CHEBI:30616"/>
    </ligand>
</feature>
<reference evidence="21" key="1">
    <citation type="submission" date="2025-08" db="UniProtKB">
        <authorList>
            <consortium name="RefSeq"/>
        </authorList>
    </citation>
    <scope>IDENTIFICATION</scope>
    <source>
        <tissue evidence="21">Seedling</tissue>
    </source>
</reference>
<dbReference type="PROSITE" id="PS00107">
    <property type="entry name" value="PROTEIN_KINASE_ATP"/>
    <property type="match status" value="1"/>
</dbReference>
<dbReference type="Pfam" id="PF00560">
    <property type="entry name" value="LRR_1"/>
    <property type="match status" value="2"/>
</dbReference>
<dbReference type="InterPro" id="IPR055414">
    <property type="entry name" value="LRR_R13L4/SHOC2-like"/>
</dbReference>
<feature type="signal peptide" evidence="18">
    <location>
        <begin position="1"/>
        <end position="28"/>
    </location>
</feature>
<dbReference type="SMART" id="SM00369">
    <property type="entry name" value="LRR_TYP"/>
    <property type="match status" value="9"/>
</dbReference>
<dbReference type="PROSITE" id="PS51450">
    <property type="entry name" value="LRR"/>
    <property type="match status" value="1"/>
</dbReference>
<dbReference type="InterPro" id="IPR001611">
    <property type="entry name" value="Leu-rich_rpt"/>
</dbReference>
<name>A0A6P3ZGM5_ZIZJJ</name>
<dbReference type="SUPFAM" id="SSF56112">
    <property type="entry name" value="Protein kinase-like (PK-like)"/>
    <property type="match status" value="1"/>
</dbReference>
<dbReference type="InterPro" id="IPR051420">
    <property type="entry name" value="Ser_Thr_Kinases_DiverseReg"/>
</dbReference>
<evidence type="ECO:0000313" key="20">
    <source>
        <dbReference type="Proteomes" id="UP001652623"/>
    </source>
</evidence>
<dbReference type="GO" id="GO:0004674">
    <property type="term" value="F:protein serine/threonine kinase activity"/>
    <property type="evidence" value="ECO:0007669"/>
    <property type="project" value="UniProtKB-KW"/>
</dbReference>
<dbReference type="PROSITE" id="PS00109">
    <property type="entry name" value="PROTEIN_KINASE_TYR"/>
    <property type="match status" value="1"/>
</dbReference>
<protein>
    <recommendedName>
        <fullName evidence="2">non-specific serine/threonine protein kinase</fullName>
        <ecNumber evidence="2">2.7.11.1</ecNumber>
    </recommendedName>
</protein>
<evidence type="ECO:0000256" key="16">
    <source>
        <dbReference type="PROSITE-ProRule" id="PRU10141"/>
    </source>
</evidence>
<keyword evidence="11 16" id="KW-0067">ATP-binding</keyword>
<evidence type="ECO:0000256" key="15">
    <source>
        <dbReference type="ARBA" id="ARBA00048679"/>
    </source>
</evidence>
<evidence type="ECO:0000256" key="17">
    <source>
        <dbReference type="SAM" id="Phobius"/>
    </source>
</evidence>
<keyword evidence="13 17" id="KW-0472">Membrane</keyword>
<dbReference type="InterPro" id="IPR008266">
    <property type="entry name" value="Tyr_kinase_AS"/>
</dbReference>
<evidence type="ECO:0000256" key="3">
    <source>
        <dbReference type="ARBA" id="ARBA00022527"/>
    </source>
</evidence>
<feature type="transmembrane region" description="Helical" evidence="17">
    <location>
        <begin position="612"/>
        <end position="637"/>
    </location>
</feature>
<evidence type="ECO:0000256" key="4">
    <source>
        <dbReference type="ARBA" id="ARBA00022614"/>
    </source>
</evidence>
<dbReference type="RefSeq" id="XP_015877706.3">
    <property type="nucleotide sequence ID" value="XM_016022220.4"/>
</dbReference>
<evidence type="ECO:0000256" key="2">
    <source>
        <dbReference type="ARBA" id="ARBA00012513"/>
    </source>
</evidence>
<dbReference type="PANTHER" id="PTHR48005:SF70">
    <property type="entry name" value="MDIS1-INTERACTING RECEPTOR LIKE KINASE 2-LIKE"/>
    <property type="match status" value="1"/>
</dbReference>
<evidence type="ECO:0000259" key="19">
    <source>
        <dbReference type="PROSITE" id="PS50011"/>
    </source>
</evidence>
<proteinExistence type="predicted"/>
<keyword evidence="21" id="KW-0675">Receptor</keyword>
<keyword evidence="3" id="KW-0723">Serine/threonine-protein kinase</keyword>
<dbReference type="AlphaFoldDB" id="A0A6P3ZGM5"/>
<sequence>MIPIFSLQECVSLAMVVAWVVLLSFCKADPASNREAAALLKWKDSLPNQSVFNSWVSPIHTNNPTPLSPCRWYGITCNNAGKVNQIDLPGKGINGTLENFDFSSFPNLVRLDLQRNNFGGSIPYNIGMVSKLQLLDLSTNSLDGSLPLSLANLTLLSKLDVSRNQITGVLDSRLFPGESSTQPKIGLLSLKYLLLQDTQLGGKIPQEIGNLKFLVTLVLDKNHFNGPIPPSFGNLSHLQILNLGNNQLSGNIPSTLATLRNLTDLRLLANNLSGIVPNELGKFSSLTALRLEDNNFTGRLPPQVCRGGKLVNFTAESNMFTGPIPISLRYCPTLYRLGLQQNQLTGHIDEDLGVYPNLTYILLSFNKLRGELSPKWGECRSLALLSIAGNMISGKIPNEIVQLDQLEKLDLSSNKLSGEIPPQIGNLSKLAFLSLQDNQLSGRIPERIGSLSNLESLDLSTNMLSGSIPSQITNCHKLRTLSLSKNKLSGTIPDEIGNLSNSLHDLLDLSYNSLSGEIPEELGMLSGLEKLNLSHNNLTGPIPDLLRSMGSLTYIDLSNNFLEGPLPDLKEYRTSPPPEASSSGINLYGNITAMRSCTETRSGERYTRKDKLLIFVVICPLSILMLLSFICIGFLAFRMRKKYKSINSLPFSLRYVRSKISYEDILEGTQNFDDLNCIGEGGFGKVYRAYVPGHDLLAVKKLSYESEMENAKHVEKEVAILKQIKHPNIVKLFAFCSREIHKFLVCEYMERGSLANMLKSEYTAKALDWGKRIQVVKGVANALCYMHHDFVPHMIHRDITSKNVLLDSKFEAHVSDFGTARILNPDSSNRTIVAGTYGYLAPELAYTMVVTEKCDVYSFGVLALEVLMGKHPGELIFSLHYSSSVESMHHKDVLDPRLPPPATQDVDDKLDLIMRVAISCLSPNPDARPTMRTASELLEKGGT</sequence>
<keyword evidence="6 17" id="KW-0812">Transmembrane</keyword>
<keyword evidence="4" id="KW-0433">Leucine-rich repeat</keyword>
<keyword evidence="9 16" id="KW-0547">Nucleotide-binding</keyword>
<dbReference type="Proteomes" id="UP001652623">
    <property type="component" value="Chromosome 8"/>
</dbReference>
<dbReference type="InterPro" id="IPR000719">
    <property type="entry name" value="Prot_kinase_dom"/>
</dbReference>
<dbReference type="InterPro" id="IPR032675">
    <property type="entry name" value="LRR_dom_sf"/>
</dbReference>
<dbReference type="InterPro" id="IPR011009">
    <property type="entry name" value="Kinase-like_dom_sf"/>
</dbReference>
<keyword evidence="8" id="KW-0677">Repeat</keyword>
<dbReference type="Gene3D" id="3.30.200.20">
    <property type="entry name" value="Phosphorylase Kinase, domain 1"/>
    <property type="match status" value="1"/>
</dbReference>
<evidence type="ECO:0000256" key="8">
    <source>
        <dbReference type="ARBA" id="ARBA00022737"/>
    </source>
</evidence>
<dbReference type="PROSITE" id="PS50011">
    <property type="entry name" value="PROTEIN_KINASE_DOM"/>
    <property type="match status" value="1"/>
</dbReference>
<accession>A0A6P3ZGM5</accession>
<evidence type="ECO:0000256" key="1">
    <source>
        <dbReference type="ARBA" id="ARBA00004370"/>
    </source>
</evidence>
<comment type="subcellular location">
    <subcellularLocation>
        <location evidence="1">Membrane</location>
    </subcellularLocation>
</comment>
<dbReference type="Pfam" id="PF13855">
    <property type="entry name" value="LRR_8"/>
    <property type="match status" value="1"/>
</dbReference>
<dbReference type="GO" id="GO:0005524">
    <property type="term" value="F:ATP binding"/>
    <property type="evidence" value="ECO:0007669"/>
    <property type="project" value="UniProtKB-UniRule"/>
</dbReference>
<gene>
    <name evidence="21" type="primary">LOC107414127</name>
</gene>
<dbReference type="Gene3D" id="1.10.510.10">
    <property type="entry name" value="Transferase(Phosphotransferase) domain 1"/>
    <property type="match status" value="1"/>
</dbReference>
<organism evidence="20 21">
    <name type="scientific">Ziziphus jujuba</name>
    <name type="common">Chinese jujube</name>
    <name type="synonym">Ziziphus sativa</name>
    <dbReference type="NCBI Taxonomy" id="326968"/>
    <lineage>
        <taxon>Eukaryota</taxon>
        <taxon>Viridiplantae</taxon>
        <taxon>Streptophyta</taxon>
        <taxon>Embryophyta</taxon>
        <taxon>Tracheophyta</taxon>
        <taxon>Spermatophyta</taxon>
        <taxon>Magnoliopsida</taxon>
        <taxon>eudicotyledons</taxon>
        <taxon>Gunneridae</taxon>
        <taxon>Pentapetalae</taxon>
        <taxon>rosids</taxon>
        <taxon>fabids</taxon>
        <taxon>Rosales</taxon>
        <taxon>Rhamnaceae</taxon>
        <taxon>Paliureae</taxon>
        <taxon>Ziziphus</taxon>
    </lineage>
</organism>
<dbReference type="SMR" id="A0A6P3ZGM5"/>
<evidence type="ECO:0000256" key="11">
    <source>
        <dbReference type="ARBA" id="ARBA00022840"/>
    </source>
</evidence>
<evidence type="ECO:0000256" key="13">
    <source>
        <dbReference type="ARBA" id="ARBA00023136"/>
    </source>
</evidence>
<dbReference type="InParanoid" id="A0A6P3ZGM5"/>
<comment type="catalytic activity">
    <reaction evidence="15">
        <text>L-seryl-[protein] + ATP = O-phospho-L-seryl-[protein] + ADP + H(+)</text>
        <dbReference type="Rhea" id="RHEA:17989"/>
        <dbReference type="Rhea" id="RHEA-COMP:9863"/>
        <dbReference type="Rhea" id="RHEA-COMP:11604"/>
        <dbReference type="ChEBI" id="CHEBI:15378"/>
        <dbReference type="ChEBI" id="CHEBI:29999"/>
        <dbReference type="ChEBI" id="CHEBI:30616"/>
        <dbReference type="ChEBI" id="CHEBI:83421"/>
        <dbReference type="ChEBI" id="CHEBI:456216"/>
        <dbReference type="EC" id="2.7.11.1"/>
    </reaction>
</comment>
<dbReference type="SUPFAM" id="SSF52047">
    <property type="entry name" value="RNI-like"/>
    <property type="match status" value="2"/>
</dbReference>
<dbReference type="Pfam" id="PF23598">
    <property type="entry name" value="LRR_14"/>
    <property type="match status" value="2"/>
</dbReference>
<dbReference type="KEGG" id="zju:107414127"/>
<evidence type="ECO:0000256" key="5">
    <source>
        <dbReference type="ARBA" id="ARBA00022679"/>
    </source>
</evidence>
<keyword evidence="20" id="KW-1185">Reference proteome</keyword>
<evidence type="ECO:0000256" key="12">
    <source>
        <dbReference type="ARBA" id="ARBA00022989"/>
    </source>
</evidence>
<dbReference type="PANTHER" id="PTHR48005">
    <property type="entry name" value="LEUCINE RICH REPEAT KINASE 2"/>
    <property type="match status" value="1"/>
</dbReference>
<evidence type="ECO:0000256" key="7">
    <source>
        <dbReference type="ARBA" id="ARBA00022729"/>
    </source>
</evidence>
<evidence type="ECO:0000256" key="6">
    <source>
        <dbReference type="ARBA" id="ARBA00022692"/>
    </source>
</evidence>
<dbReference type="GeneID" id="107414127"/>
<evidence type="ECO:0000256" key="18">
    <source>
        <dbReference type="SAM" id="SignalP"/>
    </source>
</evidence>
<dbReference type="InterPro" id="IPR003591">
    <property type="entry name" value="Leu-rich_rpt_typical-subtyp"/>
</dbReference>
<feature type="domain" description="Protein kinase" evidence="19">
    <location>
        <begin position="672"/>
        <end position="938"/>
    </location>
</feature>
<evidence type="ECO:0000313" key="21">
    <source>
        <dbReference type="RefSeq" id="XP_015877706.3"/>
    </source>
</evidence>
<evidence type="ECO:0000256" key="9">
    <source>
        <dbReference type="ARBA" id="ARBA00022741"/>
    </source>
</evidence>
<keyword evidence="7 18" id="KW-0732">Signal</keyword>
<evidence type="ECO:0000256" key="10">
    <source>
        <dbReference type="ARBA" id="ARBA00022777"/>
    </source>
</evidence>
<dbReference type="SMART" id="SM00365">
    <property type="entry name" value="LRR_SD22"/>
    <property type="match status" value="4"/>
</dbReference>
<dbReference type="Gene3D" id="3.80.10.10">
    <property type="entry name" value="Ribonuclease Inhibitor"/>
    <property type="match status" value="3"/>
</dbReference>
<dbReference type="Pfam" id="PF00069">
    <property type="entry name" value="Pkinase"/>
    <property type="match status" value="1"/>
</dbReference>
<keyword evidence="5" id="KW-0808">Transferase</keyword>
<dbReference type="InterPro" id="IPR013210">
    <property type="entry name" value="LRR_N_plant-typ"/>
</dbReference>
<comment type="catalytic activity">
    <reaction evidence="14">
        <text>L-threonyl-[protein] + ATP = O-phospho-L-threonyl-[protein] + ADP + H(+)</text>
        <dbReference type="Rhea" id="RHEA:46608"/>
        <dbReference type="Rhea" id="RHEA-COMP:11060"/>
        <dbReference type="Rhea" id="RHEA-COMP:11605"/>
        <dbReference type="ChEBI" id="CHEBI:15378"/>
        <dbReference type="ChEBI" id="CHEBI:30013"/>
        <dbReference type="ChEBI" id="CHEBI:30616"/>
        <dbReference type="ChEBI" id="CHEBI:61977"/>
        <dbReference type="ChEBI" id="CHEBI:456216"/>
        <dbReference type="EC" id="2.7.11.1"/>
    </reaction>
</comment>
<evidence type="ECO:0000256" key="14">
    <source>
        <dbReference type="ARBA" id="ARBA00047899"/>
    </source>
</evidence>
<feature type="chain" id="PRO_5046651882" description="non-specific serine/threonine protein kinase" evidence="18">
    <location>
        <begin position="29"/>
        <end position="943"/>
    </location>
</feature>
<keyword evidence="10 21" id="KW-0418">Kinase</keyword>
<dbReference type="Pfam" id="PF08263">
    <property type="entry name" value="LRRNT_2"/>
    <property type="match status" value="1"/>
</dbReference>
<keyword evidence="12 17" id="KW-1133">Transmembrane helix</keyword>
<dbReference type="GO" id="GO:0016020">
    <property type="term" value="C:membrane"/>
    <property type="evidence" value="ECO:0007669"/>
    <property type="project" value="UniProtKB-SubCell"/>
</dbReference>
<dbReference type="EC" id="2.7.11.1" evidence="2"/>